<evidence type="ECO:0000259" key="8">
    <source>
        <dbReference type="Pfam" id="PF13515"/>
    </source>
</evidence>
<protein>
    <recommendedName>
        <fullName evidence="8">Integral membrane bound transporter domain-containing protein</fullName>
    </recommendedName>
</protein>
<evidence type="ECO:0000313" key="10">
    <source>
        <dbReference type="Proteomes" id="UP000541444"/>
    </source>
</evidence>
<evidence type="ECO:0000256" key="5">
    <source>
        <dbReference type="ARBA" id="ARBA00023136"/>
    </source>
</evidence>
<proteinExistence type="predicted"/>
<keyword evidence="4 7" id="KW-1133">Transmembrane helix</keyword>
<evidence type="ECO:0000256" key="3">
    <source>
        <dbReference type="ARBA" id="ARBA00022692"/>
    </source>
</evidence>
<dbReference type="InterPro" id="IPR049453">
    <property type="entry name" value="Memb_transporter_dom"/>
</dbReference>
<keyword evidence="3 7" id="KW-0812">Transmembrane</keyword>
<evidence type="ECO:0000256" key="6">
    <source>
        <dbReference type="SAM" id="MobiDB-lite"/>
    </source>
</evidence>
<feature type="transmembrane region" description="Helical" evidence="7">
    <location>
        <begin position="601"/>
        <end position="630"/>
    </location>
</feature>
<dbReference type="Pfam" id="PF13515">
    <property type="entry name" value="FUSC_2"/>
    <property type="match status" value="1"/>
</dbReference>
<sequence length="946" mass="105938">MKLAGNNIGIHPIVAKFMNSVKTTNCFGGSHFPFLFEDLVFQTLPNMLEKQIEEITKLTDISRKECSEELLLELEEVHTSSRRFSSNKFAQAKGCKEKKKRLETSECVPDDTEDKSSNSANGNRSPSRLVMHEKVNCDVQKKLRKTSIGDVLTPETKETRKTKKPISPVDGLSLTQERNKRLRVPDVIKITERSKCDYEGTNATLGSTIRCCFYALYGTILGVLPTILTLWIIGPARFNIATTVLALTLSTFVITLSKSTQVITKRVALAQIVILYAVTSVDGVLVDAIMHPIHVAASTAIGALASLLALVFPYPTLAYFQVKKKCKLFGENALERLELNTKAFCAEKNISAHATISQTKSLATTGTKLLQSIKLKQESMRWERPQFEFSRPQNLTTKDRLEIIEVPLRGMEIALTTCPPFPVRLVDEELVNLIVGLKEQISKSLKQTQFHPPSDSSAVDETDEETLKINSLQSLQLQNNFPTPNDLPSLFFLFCFKLLHNDLKSAPPINEELVKPKKQKNCIKLWILGRDYLPTNISTKRLMLAIKCSASLGLTMLFGMIFSKENGYWAGLTVAVGMAFGKEASFNIANVKLQGTVLGSIYGVLSCYIFQRFVEIRFLTILPFIIFTSFLRRSRMYGQAGGVSAVIAALVILGRKNIGPPMDFAIVRITEGFIGLSCSITVELLLNPTRASTLAKFQLSRSLGALQDSVESIVIQEKVKDNQKRLRIHITQLTKFIEEAKVEPNFWFLPFHSNCYNKLLGSLTKMAELLFFANRALGFFVQESQKIGIPCKEIKETMGGDLDIFNKMVCSSLKCFKEITLIKSLGKLEEELKRKDISYDLELGKSSNAHGLKVFSFDGNDEMEKINCSFLQSLREMVNKVDGFGASEEIKIQMILGLSAFGFCMDGLMKETREIEKSVKELVQLENPSSHVNLYEIYCKKIALYT</sequence>
<dbReference type="AlphaFoldDB" id="A0A7J7NY16"/>
<keyword evidence="2" id="KW-1003">Cell membrane</keyword>
<feature type="region of interest" description="Disordered" evidence="6">
    <location>
        <begin position="101"/>
        <end position="127"/>
    </location>
</feature>
<keyword evidence="10" id="KW-1185">Reference proteome</keyword>
<feature type="transmembrane region" description="Helical" evidence="7">
    <location>
        <begin position="211"/>
        <end position="232"/>
    </location>
</feature>
<feature type="transmembrane region" description="Helical" evidence="7">
    <location>
        <begin position="665"/>
        <end position="686"/>
    </location>
</feature>
<comment type="caution">
    <text evidence="9">The sequence shown here is derived from an EMBL/GenBank/DDBJ whole genome shotgun (WGS) entry which is preliminary data.</text>
</comment>
<keyword evidence="5 7" id="KW-0472">Membrane</keyword>
<reference evidence="9 10" key="1">
    <citation type="journal article" date="2020" name="IScience">
        <title>Genome Sequencing of the Endangered Kingdonia uniflora (Circaeasteraceae, Ranunculales) Reveals Potential Mechanisms of Evolutionary Specialization.</title>
        <authorList>
            <person name="Sun Y."/>
            <person name="Deng T."/>
            <person name="Zhang A."/>
            <person name="Moore M.J."/>
            <person name="Landis J.B."/>
            <person name="Lin N."/>
            <person name="Zhang H."/>
            <person name="Zhang X."/>
            <person name="Huang J."/>
            <person name="Zhang X."/>
            <person name="Sun H."/>
            <person name="Wang H."/>
        </authorList>
    </citation>
    <scope>NUCLEOTIDE SEQUENCE [LARGE SCALE GENOMIC DNA]</scope>
    <source>
        <strain evidence="9">TB1705</strain>
        <tissue evidence="9">Leaf</tissue>
    </source>
</reference>
<feature type="domain" description="Integral membrane bound transporter" evidence="8">
    <location>
        <begin position="555"/>
        <end position="682"/>
    </location>
</feature>
<feature type="transmembrane region" description="Helical" evidence="7">
    <location>
        <begin position="636"/>
        <end position="653"/>
    </location>
</feature>
<feature type="compositionally biased region" description="Polar residues" evidence="6">
    <location>
        <begin position="117"/>
        <end position="126"/>
    </location>
</feature>
<dbReference type="EMBL" id="JACGCM010000445">
    <property type="protein sequence ID" value="KAF6172075.1"/>
    <property type="molecule type" value="Genomic_DNA"/>
</dbReference>
<evidence type="ECO:0000256" key="2">
    <source>
        <dbReference type="ARBA" id="ARBA00022475"/>
    </source>
</evidence>
<dbReference type="Proteomes" id="UP000541444">
    <property type="component" value="Unassembled WGS sequence"/>
</dbReference>
<accession>A0A7J7NY16</accession>
<evidence type="ECO:0000256" key="4">
    <source>
        <dbReference type="ARBA" id="ARBA00022989"/>
    </source>
</evidence>
<feature type="transmembrane region" description="Helical" evidence="7">
    <location>
        <begin position="296"/>
        <end position="320"/>
    </location>
</feature>
<feature type="transmembrane region" description="Helical" evidence="7">
    <location>
        <begin position="268"/>
        <end position="290"/>
    </location>
</feature>
<evidence type="ECO:0000256" key="1">
    <source>
        <dbReference type="ARBA" id="ARBA00004651"/>
    </source>
</evidence>
<dbReference type="PANTHER" id="PTHR30509">
    <property type="entry name" value="P-HYDROXYBENZOIC ACID EFFLUX PUMP SUBUNIT-RELATED"/>
    <property type="match status" value="1"/>
</dbReference>
<gene>
    <name evidence="9" type="ORF">GIB67_029493</name>
</gene>
<feature type="transmembrane region" description="Helical" evidence="7">
    <location>
        <begin position="238"/>
        <end position="256"/>
    </location>
</feature>
<dbReference type="PANTHER" id="PTHR30509:SF9">
    <property type="entry name" value="MULTIDRUG RESISTANCE PROTEIN MDTO"/>
    <property type="match status" value="1"/>
</dbReference>
<evidence type="ECO:0000256" key="7">
    <source>
        <dbReference type="SAM" id="Phobius"/>
    </source>
</evidence>
<evidence type="ECO:0000313" key="9">
    <source>
        <dbReference type="EMBL" id="KAF6172075.1"/>
    </source>
</evidence>
<feature type="transmembrane region" description="Helical" evidence="7">
    <location>
        <begin position="542"/>
        <end position="562"/>
    </location>
</feature>
<comment type="subcellular location">
    <subcellularLocation>
        <location evidence="1">Cell membrane</location>
        <topology evidence="1">Multi-pass membrane protein</topology>
    </subcellularLocation>
</comment>
<dbReference type="OrthoDB" id="68611at2759"/>
<dbReference type="GO" id="GO:0005886">
    <property type="term" value="C:plasma membrane"/>
    <property type="evidence" value="ECO:0007669"/>
    <property type="project" value="UniProtKB-SubCell"/>
</dbReference>
<organism evidence="9 10">
    <name type="scientific">Kingdonia uniflora</name>
    <dbReference type="NCBI Taxonomy" id="39325"/>
    <lineage>
        <taxon>Eukaryota</taxon>
        <taxon>Viridiplantae</taxon>
        <taxon>Streptophyta</taxon>
        <taxon>Embryophyta</taxon>
        <taxon>Tracheophyta</taxon>
        <taxon>Spermatophyta</taxon>
        <taxon>Magnoliopsida</taxon>
        <taxon>Ranunculales</taxon>
        <taxon>Circaeasteraceae</taxon>
        <taxon>Kingdonia</taxon>
    </lineage>
</organism>
<name>A0A7J7NY16_9MAGN</name>
<feature type="region of interest" description="Disordered" evidence="6">
    <location>
        <begin position="153"/>
        <end position="172"/>
    </location>
</feature>